<reference evidence="1" key="2">
    <citation type="journal article" date="2021" name="PeerJ">
        <title>Extensive microbial diversity within the chicken gut microbiome revealed by metagenomics and culture.</title>
        <authorList>
            <person name="Gilroy R."/>
            <person name="Ravi A."/>
            <person name="Getino M."/>
            <person name="Pursley I."/>
            <person name="Horton D.L."/>
            <person name="Alikhan N.F."/>
            <person name="Baker D."/>
            <person name="Gharbi K."/>
            <person name="Hall N."/>
            <person name="Watson M."/>
            <person name="Adriaenssens E.M."/>
            <person name="Foster-Nyarko E."/>
            <person name="Jarju S."/>
            <person name="Secka A."/>
            <person name="Antonio M."/>
            <person name="Oren A."/>
            <person name="Chaudhuri R.R."/>
            <person name="La Ragione R."/>
            <person name="Hildebrand F."/>
            <person name="Pallen M.J."/>
        </authorList>
    </citation>
    <scope>NUCLEOTIDE SEQUENCE</scope>
    <source>
        <strain evidence="1">CHK158-818</strain>
    </source>
</reference>
<organism evidence="1 2">
    <name type="scientific">Candidatus Gallibacteroides avistercoris</name>
    <dbReference type="NCBI Taxonomy" id="2840833"/>
    <lineage>
        <taxon>Bacteria</taxon>
        <taxon>Pseudomonadati</taxon>
        <taxon>Bacteroidota</taxon>
        <taxon>Bacteroidia</taxon>
        <taxon>Bacteroidales</taxon>
        <taxon>Bacteroidaceae</taxon>
        <taxon>Bacteroidaceae incertae sedis</taxon>
        <taxon>Candidatus Gallibacteroides</taxon>
    </lineage>
</organism>
<sequence length="88" mass="10152">MAKKRSTGKSSDTGYIKKKEQILQLCYNRLEELLPECNNEITLLKCIEILEKQTEKQANPEKPSFSIISDTLQRMDAVQKILSDKQHV</sequence>
<comment type="caution">
    <text evidence="1">The sequence shown here is derived from an EMBL/GenBank/DDBJ whole genome shotgun (WGS) entry which is preliminary data.</text>
</comment>
<accession>A0A9D1M9N6</accession>
<evidence type="ECO:0000313" key="2">
    <source>
        <dbReference type="Proteomes" id="UP000824112"/>
    </source>
</evidence>
<reference evidence="1" key="1">
    <citation type="submission" date="2020-10" db="EMBL/GenBank/DDBJ databases">
        <authorList>
            <person name="Gilroy R."/>
        </authorList>
    </citation>
    <scope>NUCLEOTIDE SEQUENCE</scope>
    <source>
        <strain evidence="1">CHK158-818</strain>
    </source>
</reference>
<dbReference type="Proteomes" id="UP000824112">
    <property type="component" value="Unassembled WGS sequence"/>
</dbReference>
<protein>
    <submittedName>
        <fullName evidence="1">Uncharacterized protein</fullName>
    </submittedName>
</protein>
<evidence type="ECO:0000313" key="1">
    <source>
        <dbReference type="EMBL" id="HIU56154.1"/>
    </source>
</evidence>
<dbReference type="AlphaFoldDB" id="A0A9D1M9N6"/>
<name>A0A9D1M9N6_9BACT</name>
<dbReference type="EMBL" id="DVNA01000234">
    <property type="protein sequence ID" value="HIU56154.1"/>
    <property type="molecule type" value="Genomic_DNA"/>
</dbReference>
<gene>
    <name evidence="1" type="ORF">IAB03_10170</name>
</gene>
<proteinExistence type="predicted"/>